<feature type="transmembrane region" description="Helical" evidence="1">
    <location>
        <begin position="12"/>
        <end position="30"/>
    </location>
</feature>
<dbReference type="AlphaFoldDB" id="X1KL61"/>
<gene>
    <name evidence="2" type="ORF">S03H2_71787</name>
</gene>
<name>X1KL61_9ZZZZ</name>
<keyword evidence="1" id="KW-1133">Transmembrane helix</keyword>
<proteinExistence type="predicted"/>
<evidence type="ECO:0000313" key="2">
    <source>
        <dbReference type="EMBL" id="GAH94330.1"/>
    </source>
</evidence>
<feature type="non-terminal residue" evidence="2">
    <location>
        <position position="82"/>
    </location>
</feature>
<dbReference type="EMBL" id="BARU01048212">
    <property type="protein sequence ID" value="GAH94330.1"/>
    <property type="molecule type" value="Genomic_DNA"/>
</dbReference>
<keyword evidence="1" id="KW-0472">Membrane</keyword>
<reference evidence="2" key="1">
    <citation type="journal article" date="2014" name="Front. Microbiol.">
        <title>High frequency of phylogenetically diverse reductive dehalogenase-homologous genes in deep subseafloor sedimentary metagenomes.</title>
        <authorList>
            <person name="Kawai M."/>
            <person name="Futagami T."/>
            <person name="Toyoda A."/>
            <person name="Takaki Y."/>
            <person name="Nishi S."/>
            <person name="Hori S."/>
            <person name="Arai W."/>
            <person name="Tsubouchi T."/>
            <person name="Morono Y."/>
            <person name="Uchiyama I."/>
            <person name="Ito T."/>
            <person name="Fujiyama A."/>
            <person name="Inagaki F."/>
            <person name="Takami H."/>
        </authorList>
    </citation>
    <scope>NUCLEOTIDE SEQUENCE</scope>
    <source>
        <strain evidence="2">Expedition CK06-06</strain>
    </source>
</reference>
<sequence length="82" mass="8646">VELSSEVRLGFLGLEAAAFLVALLCVAVGGRRSSRPARVAREVDRTVETGGEVLTGLDLLRSGEATDPVTEGLRRLAVRRAG</sequence>
<organism evidence="2">
    <name type="scientific">marine sediment metagenome</name>
    <dbReference type="NCBI Taxonomy" id="412755"/>
    <lineage>
        <taxon>unclassified sequences</taxon>
        <taxon>metagenomes</taxon>
        <taxon>ecological metagenomes</taxon>
    </lineage>
</organism>
<keyword evidence="1" id="KW-0812">Transmembrane</keyword>
<protein>
    <submittedName>
        <fullName evidence="2">Uncharacterized protein</fullName>
    </submittedName>
</protein>
<feature type="non-terminal residue" evidence="2">
    <location>
        <position position="1"/>
    </location>
</feature>
<accession>X1KL61</accession>
<comment type="caution">
    <text evidence="2">The sequence shown here is derived from an EMBL/GenBank/DDBJ whole genome shotgun (WGS) entry which is preliminary data.</text>
</comment>
<evidence type="ECO:0000256" key="1">
    <source>
        <dbReference type="SAM" id="Phobius"/>
    </source>
</evidence>